<dbReference type="Pfam" id="PF00005">
    <property type="entry name" value="ABC_tran"/>
    <property type="match status" value="1"/>
</dbReference>
<evidence type="ECO:0000256" key="4">
    <source>
        <dbReference type="SAM" id="MobiDB-lite"/>
    </source>
</evidence>
<dbReference type="PANTHER" id="PTHR42939">
    <property type="entry name" value="ABC TRANSPORTER ATP-BINDING PROTEIN ALBC-RELATED"/>
    <property type="match status" value="1"/>
</dbReference>
<evidence type="ECO:0000256" key="1">
    <source>
        <dbReference type="ARBA" id="ARBA00022448"/>
    </source>
</evidence>
<feature type="transmembrane region" description="Helical" evidence="5">
    <location>
        <begin position="307"/>
        <end position="335"/>
    </location>
</feature>
<feature type="transmembrane region" description="Helical" evidence="5">
    <location>
        <begin position="384"/>
        <end position="403"/>
    </location>
</feature>
<keyword evidence="5" id="KW-0472">Membrane</keyword>
<feature type="transmembrane region" description="Helical" evidence="5">
    <location>
        <begin position="355"/>
        <end position="377"/>
    </location>
</feature>
<comment type="caution">
    <text evidence="7">The sequence shown here is derived from an EMBL/GenBank/DDBJ whole genome shotgun (WGS) entry which is preliminary data.</text>
</comment>
<feature type="domain" description="ABC transporter" evidence="6">
    <location>
        <begin position="5"/>
        <end position="223"/>
    </location>
</feature>
<keyword evidence="8" id="KW-1185">Reference proteome</keyword>
<dbReference type="SMART" id="SM00382">
    <property type="entry name" value="AAA"/>
    <property type="match status" value="1"/>
</dbReference>
<feature type="transmembrane region" description="Helical" evidence="5">
    <location>
        <begin position="253"/>
        <end position="286"/>
    </location>
</feature>
<dbReference type="PROSITE" id="PS50893">
    <property type="entry name" value="ABC_TRANSPORTER_2"/>
    <property type="match status" value="1"/>
</dbReference>
<dbReference type="EMBL" id="BNAY01000008">
    <property type="protein sequence ID" value="GHH30515.1"/>
    <property type="molecule type" value="Genomic_DNA"/>
</dbReference>
<evidence type="ECO:0000259" key="6">
    <source>
        <dbReference type="PROSITE" id="PS50893"/>
    </source>
</evidence>
<dbReference type="InterPro" id="IPR003593">
    <property type="entry name" value="AAA+_ATPase"/>
</dbReference>
<accession>A0ABQ3M6P1</accession>
<sequence>MTAVLQTEGLGKRYGKNWALSECTLDIPAGHVVGLVGPNGAGKTTLLNMAAGQLPPTTGRITVLGGRPGGSPEQLAKVGFVAQDTPAYAGLSVADHLRLGLDPARKAGKLSGGQRAQLALTLGVAKRPELLILDEPVAALAPLARREFLQGPLEATVEQELNVVLSSHLVSDLERACEPARRLGKPYGRPKHLRRPHRGTDPRPGLDGEQAESRRPRPRLPGRNHHEPPADPGGPEMIWLTWRQFRLPAATVFGALAVLALVLAVTALVLLLPALIGLFWGAPLFTRELETGTHRLIWNQSVTRTKWLAVKLGITGVAAMLADGVGSLAVTWWASTFEQAAVKDFSRLSAMVFDARGVIPIAYSAFAFALGVTIGMLVRRSLPAMAVTLAAFAVIQVAVPIVVRPHLLPAIDTTVEISPSTVDGIGRNPNTGVMHLEAKAPDPGGWLLAGETVDASGKTVEDITLPMATGPCAPSSAPGGPAAKADPRDLCLAEITRLGYRQHLIYHPPTRFWPFQWLESALYLALALGLAGFCFWWIRRRLA</sequence>
<keyword evidence="5" id="KW-1133">Transmembrane helix</keyword>
<name>A0ABQ3M6P1_9PSEU</name>
<evidence type="ECO:0000256" key="2">
    <source>
        <dbReference type="ARBA" id="ARBA00022741"/>
    </source>
</evidence>
<dbReference type="InterPro" id="IPR027417">
    <property type="entry name" value="P-loop_NTPase"/>
</dbReference>
<evidence type="ECO:0000313" key="8">
    <source>
        <dbReference type="Proteomes" id="UP000635387"/>
    </source>
</evidence>
<feature type="compositionally biased region" description="Basic and acidic residues" evidence="4">
    <location>
        <begin position="198"/>
        <end position="215"/>
    </location>
</feature>
<reference evidence="8" key="1">
    <citation type="journal article" date="2019" name="Int. J. Syst. Evol. Microbiol.">
        <title>The Global Catalogue of Microorganisms (GCM) 10K type strain sequencing project: providing services to taxonomists for standard genome sequencing and annotation.</title>
        <authorList>
            <consortium name="The Broad Institute Genomics Platform"/>
            <consortium name="The Broad Institute Genome Sequencing Center for Infectious Disease"/>
            <person name="Wu L."/>
            <person name="Ma J."/>
        </authorList>
    </citation>
    <scope>NUCLEOTIDE SEQUENCE [LARGE SCALE GENOMIC DNA]</scope>
    <source>
        <strain evidence="8">CGMCC 4.7683</strain>
    </source>
</reference>
<evidence type="ECO:0000256" key="5">
    <source>
        <dbReference type="SAM" id="Phobius"/>
    </source>
</evidence>
<keyword evidence="2" id="KW-0547">Nucleotide-binding</keyword>
<dbReference type="Proteomes" id="UP000635387">
    <property type="component" value="Unassembled WGS sequence"/>
</dbReference>
<evidence type="ECO:0000256" key="3">
    <source>
        <dbReference type="ARBA" id="ARBA00022840"/>
    </source>
</evidence>
<feature type="compositionally biased region" description="Basic residues" evidence="4">
    <location>
        <begin position="182"/>
        <end position="197"/>
    </location>
</feature>
<dbReference type="InterPro" id="IPR051782">
    <property type="entry name" value="ABC_Transporter_VariousFunc"/>
</dbReference>
<protein>
    <recommendedName>
        <fullName evidence="6">ABC transporter domain-containing protein</fullName>
    </recommendedName>
</protein>
<evidence type="ECO:0000313" key="7">
    <source>
        <dbReference type="EMBL" id="GHH30515.1"/>
    </source>
</evidence>
<dbReference type="Gene3D" id="3.40.50.300">
    <property type="entry name" value="P-loop containing nucleotide triphosphate hydrolases"/>
    <property type="match status" value="2"/>
</dbReference>
<dbReference type="InterPro" id="IPR003439">
    <property type="entry name" value="ABC_transporter-like_ATP-bd"/>
</dbReference>
<organism evidence="7 8">
    <name type="scientific">Amycolatopsis oliviviridis</name>
    <dbReference type="NCBI Taxonomy" id="1471590"/>
    <lineage>
        <taxon>Bacteria</taxon>
        <taxon>Bacillati</taxon>
        <taxon>Actinomycetota</taxon>
        <taxon>Actinomycetes</taxon>
        <taxon>Pseudonocardiales</taxon>
        <taxon>Pseudonocardiaceae</taxon>
        <taxon>Amycolatopsis</taxon>
    </lineage>
</organism>
<gene>
    <name evidence="7" type="ORF">GCM10017790_64440</name>
</gene>
<dbReference type="CDD" id="cd03230">
    <property type="entry name" value="ABC_DR_subfamily_A"/>
    <property type="match status" value="1"/>
</dbReference>
<keyword evidence="1" id="KW-0813">Transport</keyword>
<dbReference type="SUPFAM" id="SSF52540">
    <property type="entry name" value="P-loop containing nucleoside triphosphate hydrolases"/>
    <property type="match status" value="1"/>
</dbReference>
<keyword evidence="3" id="KW-0067">ATP-binding</keyword>
<proteinExistence type="predicted"/>
<feature type="region of interest" description="Disordered" evidence="4">
    <location>
        <begin position="181"/>
        <end position="232"/>
    </location>
</feature>
<keyword evidence="5" id="KW-0812">Transmembrane</keyword>
<dbReference type="PANTHER" id="PTHR42939:SF1">
    <property type="entry name" value="ABC TRANSPORTER ATP-BINDING PROTEIN ALBC-RELATED"/>
    <property type="match status" value="1"/>
</dbReference>
<feature type="transmembrane region" description="Helical" evidence="5">
    <location>
        <begin position="520"/>
        <end position="538"/>
    </location>
</feature>